<organism evidence="2 4">
    <name type="scientific">Thiomonas arsenitoxydans (strain DSM 22701 / CIP 110005 / 3As)</name>
    <dbReference type="NCBI Taxonomy" id="426114"/>
    <lineage>
        <taxon>Bacteria</taxon>
        <taxon>Pseudomonadati</taxon>
        <taxon>Pseudomonadota</taxon>
        <taxon>Betaproteobacteria</taxon>
        <taxon>Burkholderiales</taxon>
        <taxon>Thiomonas</taxon>
    </lineage>
</organism>
<dbReference type="OrthoDB" id="9801454at2"/>
<feature type="domain" description="CinA C-terminal" evidence="1">
    <location>
        <begin position="12"/>
        <end position="165"/>
    </location>
</feature>
<keyword evidence="5" id="KW-1185">Reference proteome</keyword>
<reference evidence="4" key="2">
    <citation type="journal article" date="2010" name="PLoS Genet.">
        <title>Structure, function, and evolution of the Thiomonas spp. genome.</title>
        <authorList>
            <person name="Arsene-Ploetze F."/>
            <person name="Koechler S."/>
            <person name="Marchal M."/>
            <person name="Coppee J.Y."/>
            <person name="Chandler M."/>
            <person name="Bonnefoy V."/>
            <person name="Brochier-Armanet C."/>
            <person name="Barakat M."/>
            <person name="Barbe V."/>
            <person name="Battaglia-Brunet F."/>
            <person name="Bruneel O."/>
            <person name="Bryan C.G."/>
            <person name="Cleiss-Arnold J."/>
            <person name="Cruveiller S."/>
            <person name="Erhardt M."/>
            <person name="Heinrich-Salmeron A."/>
            <person name="Hommais F."/>
            <person name="Joulian C."/>
            <person name="Krin E."/>
            <person name="Lieutaud A."/>
            <person name="Lievremont D."/>
            <person name="Michel C."/>
            <person name="Muller D."/>
            <person name="Ortet P."/>
            <person name="Proux C."/>
            <person name="Siguier P."/>
            <person name="Roche D."/>
            <person name="Rouy Z."/>
            <person name="Salvignol G."/>
            <person name="Slyemi D."/>
            <person name="Talla E."/>
            <person name="Weiss S."/>
            <person name="Weissenbach J."/>
            <person name="Medigue C."/>
            <person name="Bertin P.N."/>
        </authorList>
    </citation>
    <scope>NUCLEOTIDE SEQUENCE [LARGE SCALE GENOMIC DNA]</scope>
    <source>
        <strain evidence="4">DSM 22701 / CIP 110005 / 3As</strain>
    </source>
</reference>
<dbReference type="AlphaFoldDB" id="D6CQH9"/>
<dbReference type="Gene3D" id="3.90.950.20">
    <property type="entry name" value="CinA-like"/>
    <property type="match status" value="1"/>
</dbReference>
<dbReference type="EMBL" id="CTRI01000003">
    <property type="protein sequence ID" value="CQR28088.1"/>
    <property type="molecule type" value="Genomic_DNA"/>
</dbReference>
<dbReference type="eggNOG" id="COG1546">
    <property type="taxonomic scope" value="Bacteria"/>
</dbReference>
<dbReference type="KEGG" id="thi:THI_0112"/>
<evidence type="ECO:0000313" key="5">
    <source>
        <dbReference type="Proteomes" id="UP000078599"/>
    </source>
</evidence>
<proteinExistence type="predicted"/>
<evidence type="ECO:0000313" key="4">
    <source>
        <dbReference type="Proteomes" id="UP000002372"/>
    </source>
</evidence>
<accession>D6CQH9</accession>
<dbReference type="InterPro" id="IPR036653">
    <property type="entry name" value="CinA-like_C"/>
</dbReference>
<dbReference type="EMBL" id="FP475956">
    <property type="protein sequence ID" value="CAZ86870.1"/>
    <property type="molecule type" value="Genomic_DNA"/>
</dbReference>
<reference key="1">
    <citation type="submission" date="2009-07" db="EMBL/GenBank/DDBJ databases">
        <authorList>
            <person name="Genoscope - CEA"/>
        </authorList>
    </citation>
    <scope>NUCLEOTIDE SEQUENCE</scope>
    <source>
        <strain>3As</strain>
    </source>
</reference>
<reference evidence="3 5" key="4">
    <citation type="submission" date="2015-03" db="EMBL/GenBank/DDBJ databases">
        <authorList>
            <person name="Regsiter A."/>
            <person name="william w."/>
        </authorList>
    </citation>
    <scope>NUCLEOTIDE SEQUENCE [LARGE SCALE GENOMIC DNA]</scope>
    <source>
        <strain evidence="3 5">CB1</strain>
    </source>
</reference>
<dbReference type="Proteomes" id="UP000078599">
    <property type="component" value="Unassembled WGS sequence"/>
</dbReference>
<dbReference type="InterPro" id="IPR008136">
    <property type="entry name" value="CinA_C"/>
</dbReference>
<name>D6CQH9_THIA3</name>
<sequence length="170" mass="17365">MTRPDFDALCRLAADVGAAYRPRGWRLATAESCTGGLVSAAVTSVAGSSDWFDRGFVTYSNAAKSDLLGVNPALFAQVGAVSPEVASAMALGARQRAGVEVAVAITGIAGPGGGTAEKPVGTVWFGLVWGAGGAVHNETRHALFKGDRASVRLQAAELALLWLLQAAQPA</sequence>
<reference evidence="2" key="3">
    <citation type="submission" date="2010-07" db="EMBL/GenBank/DDBJ databases">
        <authorList>
            <person name="Genoscope - CEA"/>
        </authorList>
    </citation>
    <scope>NUCLEOTIDE SEQUENCE</scope>
    <source>
        <strain evidence="2">3As</strain>
    </source>
</reference>
<dbReference type="Proteomes" id="UP000002372">
    <property type="component" value="Chromosome"/>
</dbReference>
<dbReference type="NCBIfam" id="TIGR00199">
    <property type="entry name" value="PncC_domain"/>
    <property type="match status" value="1"/>
</dbReference>
<dbReference type="Pfam" id="PF02464">
    <property type="entry name" value="CinA"/>
    <property type="match status" value="1"/>
</dbReference>
<gene>
    <name evidence="3" type="primary">ygaD</name>
    <name evidence="2" type="ordered locus">THI_0112</name>
    <name evidence="3" type="ORF">THICB1_110337</name>
</gene>
<protein>
    <submittedName>
        <fullName evidence="2">Competence-damaged protein CinA</fullName>
    </submittedName>
</protein>
<evidence type="ECO:0000313" key="2">
    <source>
        <dbReference type="EMBL" id="CAZ86870.1"/>
    </source>
</evidence>
<dbReference type="HOGENOM" id="CLU_030805_1_1_4"/>
<evidence type="ECO:0000313" key="3">
    <source>
        <dbReference type="EMBL" id="CQR28088.1"/>
    </source>
</evidence>
<dbReference type="RefSeq" id="WP_013104257.1">
    <property type="nucleotide sequence ID" value="NC_014145.1"/>
</dbReference>
<evidence type="ECO:0000259" key="1">
    <source>
        <dbReference type="Pfam" id="PF02464"/>
    </source>
</evidence>
<dbReference type="SUPFAM" id="SSF142433">
    <property type="entry name" value="CinA-like"/>
    <property type="match status" value="1"/>
</dbReference>